<protein>
    <submittedName>
        <fullName evidence="1">Uncharacterized protein</fullName>
    </submittedName>
</protein>
<sequence length="39" mass="4474">MVVRIDSFKRNAIKGLTVFLHQFLACLRLPYGLWVPSAL</sequence>
<dbReference type="EMBL" id="AAUJ02000001">
    <property type="protein sequence ID" value="EED65852.1"/>
    <property type="molecule type" value="Genomic_DNA"/>
</dbReference>
<dbReference type="Proteomes" id="UP000003039">
    <property type="component" value="Unassembled WGS sequence"/>
</dbReference>
<accession>B7WWE9</accession>
<reference evidence="1 2" key="1">
    <citation type="journal article" date="2004" name="Appl. Environ. Microbiol.">
        <title>Mineralization of individual congeners of linear alkylbenzenesulfonate by defined pairs of heterotrophic bacteria.</title>
        <authorList>
            <person name="Schleheck D."/>
            <person name="Knepper T.P."/>
            <person name="Fischer K."/>
            <person name="Cook A.M."/>
        </authorList>
    </citation>
    <scope>NUCLEOTIDE SEQUENCE [LARGE SCALE GENOMIC DNA]</scope>
    <source>
        <strain evidence="2">DSM 14576 / KF-1</strain>
    </source>
</reference>
<proteinExistence type="predicted"/>
<comment type="caution">
    <text evidence="1">The sequence shown here is derived from an EMBL/GenBank/DDBJ whole genome shotgun (WGS) entry which is preliminary data.</text>
</comment>
<evidence type="ECO:0000313" key="1">
    <source>
        <dbReference type="EMBL" id="EED65852.1"/>
    </source>
</evidence>
<organism evidence="1 2">
    <name type="scientific">Comamonas testosteroni (strain DSM 14576 / KF-1)</name>
    <name type="common">Pseudomonas testosteroni</name>
    <dbReference type="NCBI Taxonomy" id="399795"/>
    <lineage>
        <taxon>Bacteria</taxon>
        <taxon>Pseudomonadati</taxon>
        <taxon>Pseudomonadota</taxon>
        <taxon>Betaproteobacteria</taxon>
        <taxon>Burkholderiales</taxon>
        <taxon>Comamonadaceae</taxon>
        <taxon>Comamonas</taxon>
    </lineage>
</organism>
<evidence type="ECO:0000313" key="2">
    <source>
        <dbReference type="Proteomes" id="UP000003039"/>
    </source>
</evidence>
<name>B7WWE9_COMTK</name>
<dbReference type="AlphaFoldDB" id="B7WWE9"/>
<gene>
    <name evidence="1" type="ORF">CtesDRAFT_PD0798</name>
</gene>